<keyword evidence="1" id="KW-0378">Hydrolase</keyword>
<evidence type="ECO:0000313" key="1">
    <source>
        <dbReference type="EMBL" id="DAG04860.1"/>
    </source>
</evidence>
<sequence>MIITTPTCKRLESEIQALVEECKRRMDDPCGLCDDCRYLDFCKKHYVEDEDMYGWKIKIKEFD</sequence>
<keyword evidence="1" id="KW-0540">Nuclease</keyword>
<protein>
    <submittedName>
        <fullName evidence="1">Putative exonuclease</fullName>
    </submittedName>
</protein>
<accession>A0A8S5VDR6</accession>
<organism evidence="1">
    <name type="scientific">Siphoviridae sp. ctGa111</name>
    <dbReference type="NCBI Taxonomy" id="2825413"/>
    <lineage>
        <taxon>Viruses</taxon>
        <taxon>Duplodnaviria</taxon>
        <taxon>Heunggongvirae</taxon>
        <taxon>Uroviricota</taxon>
        <taxon>Caudoviricetes</taxon>
    </lineage>
</organism>
<reference evidence="1" key="1">
    <citation type="journal article" date="2021" name="Proc. Natl. Acad. Sci. U.S.A.">
        <title>A Catalog of Tens of Thousands of Viruses from Human Metagenomes Reveals Hidden Associations with Chronic Diseases.</title>
        <authorList>
            <person name="Tisza M.J."/>
            <person name="Buck C.B."/>
        </authorList>
    </citation>
    <scope>NUCLEOTIDE SEQUENCE</scope>
    <source>
        <strain evidence="1">CtGa111</strain>
    </source>
</reference>
<dbReference type="GO" id="GO:0004527">
    <property type="term" value="F:exonuclease activity"/>
    <property type="evidence" value="ECO:0007669"/>
    <property type="project" value="UniProtKB-KW"/>
</dbReference>
<name>A0A8S5VDR6_9CAUD</name>
<dbReference type="EMBL" id="BK016245">
    <property type="protein sequence ID" value="DAG04860.1"/>
    <property type="molecule type" value="Genomic_DNA"/>
</dbReference>
<proteinExistence type="predicted"/>
<keyword evidence="1" id="KW-0269">Exonuclease</keyword>